<evidence type="ECO:0000256" key="2">
    <source>
        <dbReference type="ARBA" id="ARBA00022803"/>
    </source>
</evidence>
<evidence type="ECO:0000256" key="3">
    <source>
        <dbReference type="PROSITE-ProRule" id="PRU00339"/>
    </source>
</evidence>
<accession>A0AAW2WQJ2</accession>
<evidence type="ECO:0000256" key="1">
    <source>
        <dbReference type="ARBA" id="ARBA00022737"/>
    </source>
</evidence>
<gene>
    <name evidence="4" type="ORF">Slati_2101000</name>
</gene>
<dbReference type="GO" id="GO:0016020">
    <property type="term" value="C:membrane"/>
    <property type="evidence" value="ECO:0007669"/>
    <property type="project" value="TreeGrafter"/>
</dbReference>
<dbReference type="InterPro" id="IPR019734">
    <property type="entry name" value="TPR_rpt"/>
</dbReference>
<keyword evidence="1" id="KW-0677">Repeat</keyword>
<name>A0AAW2WQJ2_9LAMI</name>
<feature type="repeat" description="TPR" evidence="3">
    <location>
        <begin position="52"/>
        <end position="85"/>
    </location>
</feature>
<dbReference type="InterPro" id="IPR011990">
    <property type="entry name" value="TPR-like_helical_dom_sf"/>
</dbReference>
<dbReference type="SUPFAM" id="SSF48452">
    <property type="entry name" value="TPR-like"/>
    <property type="match status" value="1"/>
</dbReference>
<sequence>MPPSMETENSTNTSRAEELKLLANEAFKGIMDKGLRAIDLYTQAIEVNKENAVYWANRAFAHTKLEEYGSAIQDATKAIEIDPKYSKVSTDGFRVLFGERENLLFVYWD</sequence>
<dbReference type="PANTHER" id="PTHR45831:SF2">
    <property type="entry name" value="LD24721P"/>
    <property type="match status" value="1"/>
</dbReference>
<dbReference type="Pfam" id="PF00515">
    <property type="entry name" value="TPR_1"/>
    <property type="match status" value="1"/>
</dbReference>
<dbReference type="GO" id="GO:0006620">
    <property type="term" value="P:post-translational protein targeting to endoplasmic reticulum membrane"/>
    <property type="evidence" value="ECO:0007669"/>
    <property type="project" value="TreeGrafter"/>
</dbReference>
<proteinExistence type="predicted"/>
<dbReference type="EMBL" id="JACGWN010000007">
    <property type="protein sequence ID" value="KAL0443783.1"/>
    <property type="molecule type" value="Genomic_DNA"/>
</dbReference>
<dbReference type="GO" id="GO:0060090">
    <property type="term" value="F:molecular adaptor activity"/>
    <property type="evidence" value="ECO:0007669"/>
    <property type="project" value="TreeGrafter"/>
</dbReference>
<organism evidence="4">
    <name type="scientific">Sesamum latifolium</name>
    <dbReference type="NCBI Taxonomy" id="2727402"/>
    <lineage>
        <taxon>Eukaryota</taxon>
        <taxon>Viridiplantae</taxon>
        <taxon>Streptophyta</taxon>
        <taxon>Embryophyta</taxon>
        <taxon>Tracheophyta</taxon>
        <taxon>Spermatophyta</taxon>
        <taxon>Magnoliopsida</taxon>
        <taxon>eudicotyledons</taxon>
        <taxon>Gunneridae</taxon>
        <taxon>Pentapetalae</taxon>
        <taxon>asterids</taxon>
        <taxon>lamiids</taxon>
        <taxon>Lamiales</taxon>
        <taxon>Pedaliaceae</taxon>
        <taxon>Sesamum</taxon>
    </lineage>
</organism>
<dbReference type="PANTHER" id="PTHR45831">
    <property type="entry name" value="LD24721P"/>
    <property type="match status" value="1"/>
</dbReference>
<protein>
    <submittedName>
        <fullName evidence="4">Serine/threonine-protein phosphatase 5</fullName>
    </submittedName>
</protein>
<keyword evidence="2 3" id="KW-0802">TPR repeat</keyword>
<dbReference type="AlphaFoldDB" id="A0AAW2WQJ2"/>
<evidence type="ECO:0000313" key="4">
    <source>
        <dbReference type="EMBL" id="KAL0443783.1"/>
    </source>
</evidence>
<dbReference type="PROSITE" id="PS50005">
    <property type="entry name" value="TPR"/>
    <property type="match status" value="1"/>
</dbReference>
<comment type="caution">
    <text evidence="4">The sequence shown here is derived from an EMBL/GenBank/DDBJ whole genome shotgun (WGS) entry which is preliminary data.</text>
</comment>
<dbReference type="Gene3D" id="1.25.40.10">
    <property type="entry name" value="Tetratricopeptide repeat domain"/>
    <property type="match status" value="1"/>
</dbReference>
<reference evidence="4" key="2">
    <citation type="journal article" date="2024" name="Plant">
        <title>Genomic evolution and insights into agronomic trait innovations of Sesamum species.</title>
        <authorList>
            <person name="Miao H."/>
            <person name="Wang L."/>
            <person name="Qu L."/>
            <person name="Liu H."/>
            <person name="Sun Y."/>
            <person name="Le M."/>
            <person name="Wang Q."/>
            <person name="Wei S."/>
            <person name="Zheng Y."/>
            <person name="Lin W."/>
            <person name="Duan Y."/>
            <person name="Cao H."/>
            <person name="Xiong S."/>
            <person name="Wang X."/>
            <person name="Wei L."/>
            <person name="Li C."/>
            <person name="Ma Q."/>
            <person name="Ju M."/>
            <person name="Zhao R."/>
            <person name="Li G."/>
            <person name="Mu C."/>
            <person name="Tian Q."/>
            <person name="Mei H."/>
            <person name="Zhang T."/>
            <person name="Gao T."/>
            <person name="Zhang H."/>
        </authorList>
    </citation>
    <scope>NUCLEOTIDE SEQUENCE</scope>
    <source>
        <strain evidence="4">KEN1</strain>
    </source>
</reference>
<dbReference type="SMART" id="SM00028">
    <property type="entry name" value="TPR"/>
    <property type="match status" value="2"/>
</dbReference>
<dbReference type="GO" id="GO:0072380">
    <property type="term" value="C:TRC complex"/>
    <property type="evidence" value="ECO:0007669"/>
    <property type="project" value="TreeGrafter"/>
</dbReference>
<reference evidence="4" key="1">
    <citation type="submission" date="2020-06" db="EMBL/GenBank/DDBJ databases">
        <authorList>
            <person name="Li T."/>
            <person name="Hu X."/>
            <person name="Zhang T."/>
            <person name="Song X."/>
            <person name="Zhang H."/>
            <person name="Dai N."/>
            <person name="Sheng W."/>
            <person name="Hou X."/>
            <person name="Wei L."/>
        </authorList>
    </citation>
    <scope>NUCLEOTIDE SEQUENCE</scope>
    <source>
        <strain evidence="4">KEN1</strain>
        <tissue evidence="4">Leaf</tissue>
    </source>
</reference>
<dbReference type="InterPro" id="IPR047150">
    <property type="entry name" value="SGT"/>
</dbReference>